<proteinExistence type="predicted"/>
<dbReference type="EMBL" id="GBXM01013093">
    <property type="protein sequence ID" value="JAH95484.1"/>
    <property type="molecule type" value="Transcribed_RNA"/>
</dbReference>
<protein>
    <submittedName>
        <fullName evidence="1">Uncharacterized protein</fullName>
    </submittedName>
</protein>
<dbReference type="AlphaFoldDB" id="A0A0E9WYQ2"/>
<organism evidence="1">
    <name type="scientific">Anguilla anguilla</name>
    <name type="common">European freshwater eel</name>
    <name type="synonym">Muraena anguilla</name>
    <dbReference type="NCBI Taxonomy" id="7936"/>
    <lineage>
        <taxon>Eukaryota</taxon>
        <taxon>Metazoa</taxon>
        <taxon>Chordata</taxon>
        <taxon>Craniata</taxon>
        <taxon>Vertebrata</taxon>
        <taxon>Euteleostomi</taxon>
        <taxon>Actinopterygii</taxon>
        <taxon>Neopterygii</taxon>
        <taxon>Teleostei</taxon>
        <taxon>Anguilliformes</taxon>
        <taxon>Anguillidae</taxon>
        <taxon>Anguilla</taxon>
    </lineage>
</organism>
<sequence length="65" mass="7565">MNRTCRNITIIQRPPPRVISDYALYIHIGKLIKLCLEICKWQNNQQKYQLANGSFTNGQSFISSH</sequence>
<reference evidence="1" key="1">
    <citation type="submission" date="2014-11" db="EMBL/GenBank/DDBJ databases">
        <authorList>
            <person name="Amaro Gonzalez C."/>
        </authorList>
    </citation>
    <scope>NUCLEOTIDE SEQUENCE</scope>
</reference>
<accession>A0A0E9WYQ2</accession>
<reference evidence="1" key="2">
    <citation type="journal article" date="2015" name="Fish Shellfish Immunol.">
        <title>Early steps in the European eel (Anguilla anguilla)-Vibrio vulnificus interaction in the gills: Role of the RtxA13 toxin.</title>
        <authorList>
            <person name="Callol A."/>
            <person name="Pajuelo D."/>
            <person name="Ebbesson L."/>
            <person name="Teles M."/>
            <person name="MacKenzie S."/>
            <person name="Amaro C."/>
        </authorList>
    </citation>
    <scope>NUCLEOTIDE SEQUENCE</scope>
</reference>
<name>A0A0E9WYQ2_ANGAN</name>
<evidence type="ECO:0000313" key="1">
    <source>
        <dbReference type="EMBL" id="JAH95484.1"/>
    </source>
</evidence>